<dbReference type="STRING" id="195883.A0A482WUV7"/>
<comment type="similarity">
    <text evidence="4 11">Belongs to the OST1 family.</text>
</comment>
<feature type="chain" id="PRO_5019613526" description="Dolichyl-diphosphooligosaccharide--protein glycosyltransferase subunit 1" evidence="11">
    <location>
        <begin position="23"/>
        <end position="602"/>
    </location>
</feature>
<evidence type="ECO:0000256" key="11">
    <source>
        <dbReference type="RuleBase" id="RU361143"/>
    </source>
</evidence>
<gene>
    <name evidence="12" type="ORF">LSTR_LSTR005615</name>
</gene>
<comment type="subcellular location">
    <subcellularLocation>
        <location evidence="2 11">Endoplasmic reticulum membrane</location>
        <topology evidence="2 11">Single-pass type I membrane protein</topology>
    </subcellularLocation>
</comment>
<feature type="signal peptide" evidence="11">
    <location>
        <begin position="1"/>
        <end position="22"/>
    </location>
</feature>
<proteinExistence type="inferred from homology"/>
<dbReference type="PANTHER" id="PTHR21049">
    <property type="entry name" value="RIBOPHORIN I"/>
    <property type="match status" value="1"/>
</dbReference>
<evidence type="ECO:0000256" key="2">
    <source>
        <dbReference type="ARBA" id="ARBA00004115"/>
    </source>
</evidence>
<dbReference type="GO" id="GO:0018279">
    <property type="term" value="P:protein N-linked glycosylation via asparagine"/>
    <property type="evidence" value="ECO:0007669"/>
    <property type="project" value="TreeGrafter"/>
</dbReference>
<dbReference type="AlphaFoldDB" id="A0A482WUV7"/>
<dbReference type="Proteomes" id="UP000291343">
    <property type="component" value="Unassembled WGS sequence"/>
</dbReference>
<reference evidence="12 13" key="1">
    <citation type="journal article" date="2017" name="Gigascience">
        <title>Genome sequence of the small brown planthopper, Laodelphax striatellus.</title>
        <authorList>
            <person name="Zhu J."/>
            <person name="Jiang F."/>
            <person name="Wang X."/>
            <person name="Yang P."/>
            <person name="Bao Y."/>
            <person name="Zhao W."/>
            <person name="Wang W."/>
            <person name="Lu H."/>
            <person name="Wang Q."/>
            <person name="Cui N."/>
            <person name="Li J."/>
            <person name="Chen X."/>
            <person name="Luo L."/>
            <person name="Yu J."/>
            <person name="Kang L."/>
            <person name="Cui F."/>
        </authorList>
    </citation>
    <scope>NUCLEOTIDE SEQUENCE [LARGE SCALE GENOMIC DNA]</scope>
    <source>
        <strain evidence="12">Lst14</strain>
    </source>
</reference>
<name>A0A482WUV7_LAOST</name>
<dbReference type="GO" id="GO:0008250">
    <property type="term" value="C:oligosaccharyltransferase complex"/>
    <property type="evidence" value="ECO:0007669"/>
    <property type="project" value="UniProtKB-UniRule"/>
</dbReference>
<dbReference type="InterPro" id="IPR007676">
    <property type="entry name" value="Ribophorin_I"/>
</dbReference>
<accession>A0A482WUV7</accession>
<keyword evidence="13" id="KW-1185">Reference proteome</keyword>
<evidence type="ECO:0000256" key="7">
    <source>
        <dbReference type="ARBA" id="ARBA00022729"/>
    </source>
</evidence>
<comment type="function">
    <text evidence="1 11">Subunit of the oligosaccharyl transferase (OST) complex that catalyzes the initial transfer of a defined glycan (Glc(3)Man(9)GlcNAc(2) in eukaryotes) from the lipid carrier dolichol-pyrophosphate to an asparagine residue within an Asn-X-Ser/Thr consensus motif in nascent polypeptide chains, the first step in protein N-glycosylation. N-glycosylation occurs cotranslationally and the complex associates with the Sec61 complex at the channel-forming translocon complex that mediates protein translocation across the endoplasmic reticulum (ER). All subunits are required for a maximal enzyme activity.</text>
</comment>
<comment type="pathway">
    <text evidence="3 11">Protein modification; protein glycosylation.</text>
</comment>
<evidence type="ECO:0000256" key="5">
    <source>
        <dbReference type="ARBA" id="ARBA00017611"/>
    </source>
</evidence>
<protein>
    <recommendedName>
        <fullName evidence="5 11">Dolichyl-diphosphooligosaccharide--protein glycosyltransferase subunit 1</fullName>
    </recommendedName>
</protein>
<dbReference type="EMBL" id="QKKF02024710">
    <property type="protein sequence ID" value="RZF37283.1"/>
    <property type="molecule type" value="Genomic_DNA"/>
</dbReference>
<dbReference type="FunCoup" id="A0A482WUV7">
    <property type="interactions" value="1954"/>
</dbReference>
<evidence type="ECO:0000256" key="9">
    <source>
        <dbReference type="ARBA" id="ARBA00022989"/>
    </source>
</evidence>
<dbReference type="PANTHER" id="PTHR21049:SF0">
    <property type="entry name" value="DOLICHYL-DIPHOSPHOOLIGOSACCHARIDE--PROTEIN GLYCOSYLTRANSFERASE SUBUNIT 1"/>
    <property type="match status" value="1"/>
</dbReference>
<keyword evidence="10 11" id="KW-0472">Membrane</keyword>
<comment type="caution">
    <text evidence="12">The sequence shown here is derived from an EMBL/GenBank/DDBJ whole genome shotgun (WGS) entry which is preliminary data.</text>
</comment>
<dbReference type="SMR" id="A0A482WUV7"/>
<organism evidence="12 13">
    <name type="scientific">Laodelphax striatellus</name>
    <name type="common">Small brown planthopper</name>
    <name type="synonym">Delphax striatella</name>
    <dbReference type="NCBI Taxonomy" id="195883"/>
    <lineage>
        <taxon>Eukaryota</taxon>
        <taxon>Metazoa</taxon>
        <taxon>Ecdysozoa</taxon>
        <taxon>Arthropoda</taxon>
        <taxon>Hexapoda</taxon>
        <taxon>Insecta</taxon>
        <taxon>Pterygota</taxon>
        <taxon>Neoptera</taxon>
        <taxon>Paraneoptera</taxon>
        <taxon>Hemiptera</taxon>
        <taxon>Auchenorrhyncha</taxon>
        <taxon>Fulgoroidea</taxon>
        <taxon>Delphacidae</taxon>
        <taxon>Criomorphinae</taxon>
        <taxon>Laodelphax</taxon>
    </lineage>
</organism>
<comment type="subunit">
    <text evidence="11">Component of the oligosaccharyltransferase (OST) complex.</text>
</comment>
<evidence type="ECO:0000313" key="13">
    <source>
        <dbReference type="Proteomes" id="UP000291343"/>
    </source>
</evidence>
<evidence type="ECO:0000256" key="8">
    <source>
        <dbReference type="ARBA" id="ARBA00022824"/>
    </source>
</evidence>
<evidence type="ECO:0000256" key="3">
    <source>
        <dbReference type="ARBA" id="ARBA00004922"/>
    </source>
</evidence>
<evidence type="ECO:0000256" key="10">
    <source>
        <dbReference type="ARBA" id="ARBA00023136"/>
    </source>
</evidence>
<keyword evidence="7 11" id="KW-0732">Signal</keyword>
<evidence type="ECO:0000256" key="6">
    <source>
        <dbReference type="ARBA" id="ARBA00022692"/>
    </source>
</evidence>
<dbReference type="OrthoDB" id="310030at2759"/>
<dbReference type="InParanoid" id="A0A482WUV7"/>
<evidence type="ECO:0000256" key="1">
    <source>
        <dbReference type="ARBA" id="ARBA00002791"/>
    </source>
</evidence>
<dbReference type="UniPathway" id="UPA00378"/>
<feature type="transmembrane region" description="Helical" evidence="11">
    <location>
        <begin position="433"/>
        <end position="452"/>
    </location>
</feature>
<evidence type="ECO:0000256" key="4">
    <source>
        <dbReference type="ARBA" id="ARBA00008905"/>
    </source>
</evidence>
<keyword evidence="8 11" id="KW-0256">Endoplasmic reticulum</keyword>
<dbReference type="Pfam" id="PF04597">
    <property type="entry name" value="Ribophorin_I"/>
    <property type="match status" value="1"/>
</dbReference>
<keyword evidence="9 11" id="KW-1133">Transmembrane helix</keyword>
<keyword evidence="6 11" id="KW-0812">Transmembrane</keyword>
<sequence length="602" mass="69212">MKTRHLFQFLVLLINLSAKVFAISLESISADVVLKNVDRSIDISSQIAKISHKITLENVGKKEVSSFLFAIDKLFEEKVAFLGGQPGSNLKVYRVKNQEHPDKQFWRIDLKEPLQQGKTTLVEIELVLSNALTAYPTKITQKEKQLVRFSGNHYLYSPYQVSKQTTTVNIGTRNVESYSKLSPVSQSDSVFNYGPYTQISPFSEDRMSIHYENNSPFLSVTSLVRTIEVSHWGNIAIEETIDLLHTGAQLKGPFSRYEYQREVQSGVSSVKAFKTILPAAASNVYYRDEIGNISTSHMRIMSDSVELDLRPRFPLFGGWKAHYILGYNVPSYEYLYNSGDYYKLKMRIVDHVFDDMIIDEAVTKIILPEGSDKITLTTPYPIERLPDSFHYTYLDTKGKPVVSIKLKNLVEHHIQDFEINYVFPRLLMFQEPILVATALYLLFLLVVVYVRLDFSITKDEQKENRMKISVLCDKVLEYHDKRAVTYTAFESCLAKLKQTKDVNSFMAATKIVNQDYKNECNHINELALKMKSDAPEMADKVMDLQKMDKCLREVYTYQQSLYVDRMVPGKISRGQFTDAENNLNKRKEDSIDKINAIIRSLH</sequence>
<evidence type="ECO:0000313" key="12">
    <source>
        <dbReference type="EMBL" id="RZF37283.1"/>
    </source>
</evidence>